<evidence type="ECO:0000313" key="1">
    <source>
        <dbReference type="EMBL" id="MCE3215581.1"/>
    </source>
</evidence>
<dbReference type="Proteomes" id="UP000823775">
    <property type="component" value="Unassembled WGS sequence"/>
</dbReference>
<reference evidence="1 2" key="1">
    <citation type="journal article" date="2021" name="BMC Genomics">
        <title>Datura genome reveals duplications of psychoactive alkaloid biosynthetic genes and high mutation rate following tissue culture.</title>
        <authorList>
            <person name="Rajewski A."/>
            <person name="Carter-House D."/>
            <person name="Stajich J."/>
            <person name="Litt A."/>
        </authorList>
    </citation>
    <scope>NUCLEOTIDE SEQUENCE [LARGE SCALE GENOMIC DNA]</scope>
    <source>
        <strain evidence="1">AR-01</strain>
    </source>
</reference>
<gene>
    <name evidence="1" type="ORF">HAX54_002872</name>
</gene>
<accession>A0ABS8WTT7</accession>
<dbReference type="EMBL" id="JACEIK010011290">
    <property type="protein sequence ID" value="MCE3215581.1"/>
    <property type="molecule type" value="Genomic_DNA"/>
</dbReference>
<name>A0ABS8WTT7_DATST</name>
<comment type="caution">
    <text evidence="1">The sequence shown here is derived from an EMBL/GenBank/DDBJ whole genome shotgun (WGS) entry which is preliminary data.</text>
</comment>
<protein>
    <submittedName>
        <fullName evidence="1">Uncharacterized protein</fullName>
    </submittedName>
</protein>
<evidence type="ECO:0000313" key="2">
    <source>
        <dbReference type="Proteomes" id="UP000823775"/>
    </source>
</evidence>
<sequence>MLTVRELDPSWKPGGVDTTSYHELRTMPVKWVVLEPRKPLEVPPDPMMPSAVETSSWNFDEATYSWEGSVYLIFVVVEL</sequence>
<keyword evidence="2" id="KW-1185">Reference proteome</keyword>
<organism evidence="1 2">
    <name type="scientific">Datura stramonium</name>
    <name type="common">Jimsonweed</name>
    <name type="synonym">Common thornapple</name>
    <dbReference type="NCBI Taxonomy" id="4076"/>
    <lineage>
        <taxon>Eukaryota</taxon>
        <taxon>Viridiplantae</taxon>
        <taxon>Streptophyta</taxon>
        <taxon>Embryophyta</taxon>
        <taxon>Tracheophyta</taxon>
        <taxon>Spermatophyta</taxon>
        <taxon>Magnoliopsida</taxon>
        <taxon>eudicotyledons</taxon>
        <taxon>Gunneridae</taxon>
        <taxon>Pentapetalae</taxon>
        <taxon>asterids</taxon>
        <taxon>lamiids</taxon>
        <taxon>Solanales</taxon>
        <taxon>Solanaceae</taxon>
        <taxon>Solanoideae</taxon>
        <taxon>Datureae</taxon>
        <taxon>Datura</taxon>
    </lineage>
</organism>
<proteinExistence type="predicted"/>